<protein>
    <submittedName>
        <fullName evidence="1">Uncharacterized protein</fullName>
    </submittedName>
</protein>
<accession>D8MJU2</accession>
<gene>
    <name evidence="1" type="ordered locus">EbC_pEb17200870</name>
</gene>
<evidence type="ECO:0000313" key="2">
    <source>
        <dbReference type="Proteomes" id="UP000008793"/>
    </source>
</evidence>
<keyword evidence="1" id="KW-0614">Plasmid</keyword>
<dbReference type="Proteomes" id="UP000008793">
    <property type="component" value="Plasmid pEB170"/>
</dbReference>
<proteinExistence type="predicted"/>
<dbReference type="EMBL" id="FP236830">
    <property type="protein sequence ID" value="CAX53540.1"/>
    <property type="molecule type" value="Genomic_DNA"/>
</dbReference>
<reference evidence="1 2" key="1">
    <citation type="journal article" date="2010" name="BMC Genomics">
        <title>Genome comparison of the epiphytic bacteria Erwinia billingiae and E. tasmaniensis with the pear pathogen E. pyrifoliae.</title>
        <authorList>
            <person name="Kube M."/>
            <person name="Migdoll A.M."/>
            <person name="Gehring I."/>
            <person name="Heitmann K."/>
            <person name="Mayer Y."/>
            <person name="Kuhl H."/>
            <person name="Knaust F."/>
            <person name="Geider K."/>
            <person name="Reinhardt R."/>
        </authorList>
    </citation>
    <scope>NUCLEOTIDE SEQUENCE [LARGE SCALE GENOMIC DNA]</scope>
    <source>
        <strain evidence="1 2">Eb661</strain>
        <plasmid evidence="1">pEB170</plasmid>
    </source>
</reference>
<dbReference type="AlphaFoldDB" id="D8MJU2"/>
<name>D8MJU2_ERWBE</name>
<sequence>MLAVFVHKPALLKTGTACPGQSPAYATRLLSCPWRCHFVSGNVSASRTQTS</sequence>
<dbReference type="HOGENOM" id="CLU_3098657_0_0_6"/>
<keyword evidence="2" id="KW-1185">Reference proteome</keyword>
<evidence type="ECO:0000313" key="1">
    <source>
        <dbReference type="EMBL" id="CAX53540.1"/>
    </source>
</evidence>
<organism evidence="2">
    <name type="scientific">Erwinia billingiae (strain Eb661)</name>
    <dbReference type="NCBI Taxonomy" id="634500"/>
    <lineage>
        <taxon>Bacteria</taxon>
        <taxon>Pseudomonadati</taxon>
        <taxon>Pseudomonadota</taxon>
        <taxon>Gammaproteobacteria</taxon>
        <taxon>Enterobacterales</taxon>
        <taxon>Erwiniaceae</taxon>
        <taxon>Erwinia</taxon>
    </lineage>
</organism>
<dbReference type="KEGG" id="ebi:EbC_pEb17200870"/>
<geneLocation type="plasmid" evidence="1 2">
    <name>pEB170</name>
</geneLocation>